<feature type="transmembrane region" description="Helical" evidence="2">
    <location>
        <begin position="94"/>
        <end position="116"/>
    </location>
</feature>
<comment type="caution">
    <text evidence="3">The sequence shown here is derived from an EMBL/GenBank/DDBJ whole genome shotgun (WGS) entry which is preliminary data.</text>
</comment>
<reference evidence="3 4" key="1">
    <citation type="submission" date="2020-08" db="EMBL/GenBank/DDBJ databases">
        <title>A Genomic Blueprint of the Chicken Gut Microbiome.</title>
        <authorList>
            <person name="Gilroy R."/>
            <person name="Ravi A."/>
            <person name="Getino M."/>
            <person name="Pursley I."/>
            <person name="Horton D.L."/>
            <person name="Alikhan N.-F."/>
            <person name="Baker D."/>
            <person name="Gharbi K."/>
            <person name="Hall N."/>
            <person name="Watson M."/>
            <person name="Adriaenssens E.M."/>
            <person name="Foster-Nyarko E."/>
            <person name="Jarju S."/>
            <person name="Secka A."/>
            <person name="Antonio M."/>
            <person name="Oren A."/>
            <person name="Chaudhuri R."/>
            <person name="La Ragione R.M."/>
            <person name="Hildebrand F."/>
            <person name="Pallen M.J."/>
        </authorList>
    </citation>
    <scope>NUCLEOTIDE SEQUENCE [LARGE SCALE GENOMIC DNA]</scope>
    <source>
        <strain evidence="3 4">Sa4CUA1</strain>
    </source>
</reference>
<feature type="transmembrane region" description="Helical" evidence="2">
    <location>
        <begin position="55"/>
        <end position="74"/>
    </location>
</feature>
<gene>
    <name evidence="3" type="ORF">H9652_14425</name>
</gene>
<feature type="transmembrane region" description="Helical" evidence="2">
    <location>
        <begin position="137"/>
        <end position="155"/>
    </location>
</feature>
<name>A0ABR8RVF6_9CELL</name>
<protein>
    <submittedName>
        <fullName evidence="3">Uncharacterized protein</fullName>
    </submittedName>
</protein>
<keyword evidence="2" id="KW-0472">Membrane</keyword>
<keyword evidence="2" id="KW-1133">Transmembrane helix</keyword>
<organism evidence="3 4">
    <name type="scientific">Oerskovia rustica</name>
    <dbReference type="NCBI Taxonomy" id="2762237"/>
    <lineage>
        <taxon>Bacteria</taxon>
        <taxon>Bacillati</taxon>
        <taxon>Actinomycetota</taxon>
        <taxon>Actinomycetes</taxon>
        <taxon>Micrococcales</taxon>
        <taxon>Cellulomonadaceae</taxon>
        <taxon>Oerskovia</taxon>
    </lineage>
</organism>
<evidence type="ECO:0000256" key="1">
    <source>
        <dbReference type="SAM" id="MobiDB-lite"/>
    </source>
</evidence>
<dbReference type="EMBL" id="JACSQQ010000026">
    <property type="protein sequence ID" value="MBD7951597.1"/>
    <property type="molecule type" value="Genomic_DNA"/>
</dbReference>
<feature type="region of interest" description="Disordered" evidence="1">
    <location>
        <begin position="1"/>
        <end position="23"/>
    </location>
</feature>
<proteinExistence type="predicted"/>
<accession>A0ABR8RVF6</accession>
<evidence type="ECO:0000256" key="2">
    <source>
        <dbReference type="SAM" id="Phobius"/>
    </source>
</evidence>
<evidence type="ECO:0000313" key="3">
    <source>
        <dbReference type="EMBL" id="MBD7951597.1"/>
    </source>
</evidence>
<keyword evidence="2" id="KW-0812">Transmembrane</keyword>
<feature type="compositionally biased region" description="Pro residues" evidence="1">
    <location>
        <begin position="1"/>
        <end position="15"/>
    </location>
</feature>
<dbReference type="Proteomes" id="UP000641803">
    <property type="component" value="Unassembled WGS sequence"/>
</dbReference>
<dbReference type="RefSeq" id="WP_191796868.1">
    <property type="nucleotide sequence ID" value="NZ_JACSQQ010000026.1"/>
</dbReference>
<feature type="transmembrane region" description="Helical" evidence="2">
    <location>
        <begin position="161"/>
        <end position="179"/>
    </location>
</feature>
<feature type="transmembrane region" description="Helical" evidence="2">
    <location>
        <begin position="30"/>
        <end position="48"/>
    </location>
</feature>
<evidence type="ECO:0000313" key="4">
    <source>
        <dbReference type="Proteomes" id="UP000641803"/>
    </source>
</evidence>
<keyword evidence="4" id="KW-1185">Reference proteome</keyword>
<sequence length="185" mass="19168">MSVHPTAPPEKPAGPPATEVSTGPTVSGDVLRAVLIGATFVFGVLAVVQLVPSLLGSVAVALVLAAVVVARPHIPVPHAVLFGGALATLGADTSFDPVVFLLLPLAHLVLRSSWWAARVPRKGRVERAVLVPELRRAAVIQLACQGLALVGFAASTLDRNGLFVVVAAVALIGLVVLAVPRTWWR</sequence>